<evidence type="ECO:0000259" key="2">
    <source>
        <dbReference type="PROSITE" id="PS50011"/>
    </source>
</evidence>
<keyword evidence="1" id="KW-0812">Transmembrane</keyword>
<dbReference type="EMBL" id="JAGGLP010000008">
    <property type="protein sequence ID" value="MBP2051506.1"/>
    <property type="molecule type" value="Genomic_DNA"/>
</dbReference>
<dbReference type="PROSITE" id="PS50011">
    <property type="entry name" value="PROTEIN_KINASE_DOM"/>
    <property type="match status" value="1"/>
</dbReference>
<gene>
    <name evidence="3" type="ORF">J2Z21_004477</name>
</gene>
<protein>
    <submittedName>
        <fullName evidence="3">AcrR family transcriptional regulator</fullName>
    </submittedName>
</protein>
<evidence type="ECO:0000256" key="1">
    <source>
        <dbReference type="SAM" id="Phobius"/>
    </source>
</evidence>
<accession>A0ABS4LVP9</accession>
<dbReference type="Gene3D" id="1.10.510.10">
    <property type="entry name" value="Transferase(Phosphotransferase) domain 1"/>
    <property type="match status" value="1"/>
</dbReference>
<dbReference type="Pfam" id="PF00069">
    <property type="entry name" value="Pkinase"/>
    <property type="match status" value="1"/>
</dbReference>
<dbReference type="InterPro" id="IPR011009">
    <property type="entry name" value="Kinase-like_dom_sf"/>
</dbReference>
<comment type="caution">
    <text evidence="3">The sequence shown here is derived from an EMBL/GenBank/DDBJ whole genome shotgun (WGS) entry which is preliminary data.</text>
</comment>
<keyword evidence="1" id="KW-0472">Membrane</keyword>
<dbReference type="Proteomes" id="UP001519309">
    <property type="component" value="Unassembled WGS sequence"/>
</dbReference>
<feature type="transmembrane region" description="Helical" evidence="1">
    <location>
        <begin position="770"/>
        <end position="793"/>
    </location>
</feature>
<keyword evidence="4" id="KW-1185">Reference proteome</keyword>
<dbReference type="InterPro" id="IPR000719">
    <property type="entry name" value="Prot_kinase_dom"/>
</dbReference>
<organism evidence="3 4">
    <name type="scientific">Streptomyces griseochromogenes</name>
    <dbReference type="NCBI Taxonomy" id="68214"/>
    <lineage>
        <taxon>Bacteria</taxon>
        <taxon>Bacillati</taxon>
        <taxon>Actinomycetota</taxon>
        <taxon>Actinomycetes</taxon>
        <taxon>Kitasatosporales</taxon>
        <taxon>Streptomycetaceae</taxon>
        <taxon>Streptomyces</taxon>
    </lineage>
</organism>
<keyword evidence="1" id="KW-1133">Transmembrane helix</keyword>
<proteinExistence type="predicted"/>
<feature type="transmembrane region" description="Helical" evidence="1">
    <location>
        <begin position="799"/>
        <end position="817"/>
    </location>
</feature>
<reference evidence="3 4" key="1">
    <citation type="submission" date="2021-03" db="EMBL/GenBank/DDBJ databases">
        <title>Genomic Encyclopedia of Type Strains, Phase IV (KMG-IV): sequencing the most valuable type-strain genomes for metagenomic binning, comparative biology and taxonomic classification.</title>
        <authorList>
            <person name="Goeker M."/>
        </authorList>
    </citation>
    <scope>NUCLEOTIDE SEQUENCE [LARGE SCALE GENOMIC DNA]</scope>
    <source>
        <strain evidence="3 4">DSM 40499</strain>
    </source>
</reference>
<sequence>MESVISIAADFGRHGLLTHEIRSRIGELENEVEAAGRMATVLPGERRDSAGDAGARDHVETGWRLVLESAPLDSHSYGVTYGGPFEEVSARVMPSGPAQTGPGPARPGWELPGRLTALVHRVLTGRGPASRAERSVEQAAARLGVLALTLLTLQDAEARQHLDIATRVRVDRNAAKALEEREAHANLLLSLPAVGEALRIMYRPPLPERLAHKPRPGEEDAEEYASYERSLEAWEDLDFGRMRLFRFGTTSVILSAHLRDGVPSRSAHPLVLKCVLLPYAQVPAISQATFSYQQDYSPWTDSPDAKESLTSTVEVYASACTWILMEQAAGRTLHDVLTEDYPRPADDRPTLEGVVPRPLLEPEVRPQFGLLPRVVPPLLKALDELHTANLCHADLNPRNIVVEAPPPGDAGEWRMRFIDLGRNHLQGRSFTGTQRMDELYAAPELRAGEKPDAHADLYSLGQIIIGTCGIDRNPDGTAPDAFYAVTPTLARLVEDLIDPAPERRLLLFPEVGVLVGRHDPRGNSPHQRLQAVFEREFEALVTAEGGALEDEQRRWVRAVRLLAPMAGSPRRQLRLGTCRRRQMVASPEPERRLLDRSVKQADWLTAWSWLSGTMWLVCLVTVVPLSLHDLGVPIPLPDMIGAAQRASTGADRLAARMTGLTFALCAVKYYQSIYAGLSSRWPGKPPTLGRPGLVAEFWVRANALIVGLLVVPINLFAPRMWTLGSAVGITSAFCVNHFGYRYALRGAAQAHEAGIGTVAQPKNINGLSKYAMWGPSMLIYVVIVWSFSALLVQGVLLDVIAYACVVSGINVGLFYVVKCSAGARDVRIGLTRCYLAAERLEACSADGRAAPSSADSLP</sequence>
<evidence type="ECO:0000313" key="3">
    <source>
        <dbReference type="EMBL" id="MBP2051506.1"/>
    </source>
</evidence>
<dbReference type="SUPFAM" id="SSF56112">
    <property type="entry name" value="Protein kinase-like (PK-like)"/>
    <property type="match status" value="1"/>
</dbReference>
<feature type="domain" description="Protein kinase" evidence="2">
    <location>
        <begin position="239"/>
        <end position="529"/>
    </location>
</feature>
<evidence type="ECO:0000313" key="4">
    <source>
        <dbReference type="Proteomes" id="UP001519309"/>
    </source>
</evidence>
<name>A0ABS4LVP9_9ACTN</name>